<evidence type="ECO:0000313" key="8">
    <source>
        <dbReference type="Proteomes" id="UP001152320"/>
    </source>
</evidence>
<keyword evidence="3 5" id="KW-1133">Transmembrane helix</keyword>
<protein>
    <recommendedName>
        <fullName evidence="6">G-protein coupled receptors family 2 profile 2 domain-containing protein</fullName>
    </recommendedName>
</protein>
<dbReference type="PANTHER" id="PTHR45902:SF4">
    <property type="entry name" value="G-PROTEIN COUPLED RECEPTORS FAMILY 2 PROFILE 2 DOMAIN-CONTAINING PROTEIN"/>
    <property type="match status" value="1"/>
</dbReference>
<feature type="domain" description="G-protein coupled receptors family 2 profile 2" evidence="6">
    <location>
        <begin position="153"/>
        <end position="398"/>
    </location>
</feature>
<dbReference type="Gene3D" id="1.20.1070.10">
    <property type="entry name" value="Rhodopsin 7-helix transmembrane proteins"/>
    <property type="match status" value="1"/>
</dbReference>
<feature type="transmembrane region" description="Helical" evidence="5">
    <location>
        <begin position="262"/>
        <end position="282"/>
    </location>
</feature>
<keyword evidence="4 5" id="KW-0472">Membrane</keyword>
<dbReference type="EMBL" id="JAIZAY010000012">
    <property type="protein sequence ID" value="KAJ8031522.1"/>
    <property type="molecule type" value="Genomic_DNA"/>
</dbReference>
<feature type="transmembrane region" description="Helical" evidence="5">
    <location>
        <begin position="184"/>
        <end position="209"/>
    </location>
</feature>
<evidence type="ECO:0000256" key="5">
    <source>
        <dbReference type="SAM" id="Phobius"/>
    </source>
</evidence>
<reference evidence="7" key="1">
    <citation type="submission" date="2021-10" db="EMBL/GenBank/DDBJ databases">
        <title>Tropical sea cucumber genome reveals ecological adaptation and Cuvierian tubules defense mechanism.</title>
        <authorList>
            <person name="Chen T."/>
        </authorList>
    </citation>
    <scope>NUCLEOTIDE SEQUENCE</scope>
    <source>
        <strain evidence="7">Nanhai2018</strain>
        <tissue evidence="7">Muscle</tissue>
    </source>
</reference>
<dbReference type="GO" id="GO:0004888">
    <property type="term" value="F:transmembrane signaling receptor activity"/>
    <property type="evidence" value="ECO:0007669"/>
    <property type="project" value="InterPro"/>
</dbReference>
<dbReference type="PANTHER" id="PTHR45902">
    <property type="entry name" value="LATROPHILIN RECEPTOR-LIKE PROTEIN A"/>
    <property type="match status" value="1"/>
</dbReference>
<comment type="caution">
    <text evidence="7">The sequence shown here is derived from an EMBL/GenBank/DDBJ whole genome shotgun (WGS) entry which is preliminary data.</text>
</comment>
<dbReference type="OrthoDB" id="6134459at2759"/>
<evidence type="ECO:0000256" key="2">
    <source>
        <dbReference type="ARBA" id="ARBA00022692"/>
    </source>
</evidence>
<sequence length="423" mass="48277">MATTITNLTSLISDLEASNSCAVMEPYSEVVMVVELTSMLQLFQLSDAIKLHERENLSTNDDCEIDQTNRSLSKYVSDCNTDCFWGRIDLRLKDFCAGNAKGESNENRSDGAFMLTYDNQEIIFKESDLEISENFNEVYICISKISPFARIAKRILLPLFCSTSIVSLIAVVILHALFRELQNLYGICLVGLSVTLMLQTVPSLILYLSDYVGLLFVAQAFGHYLWLCIYSWEVVIIYHVYRSLTVDFVANRINVVSIKRQAMYYVLFATGLPVPFVISGVICHFSAYDFSYNYFNYERLGTVIYLIYCLPVLFLTLIGLWLLFCCMSKIRQVRVNSTLQRRNVEFFFIALRLQLTLGLPWIVIIYGLLHDDPLNIPVEKTVNSLHGCFIMIAFFTTKKVRGLLKRKNVPTTESLKCGQDTPL</sequence>
<dbReference type="GO" id="GO:0007166">
    <property type="term" value="P:cell surface receptor signaling pathway"/>
    <property type="evidence" value="ECO:0007669"/>
    <property type="project" value="InterPro"/>
</dbReference>
<feature type="transmembrane region" description="Helical" evidence="5">
    <location>
        <begin position="346"/>
        <end position="369"/>
    </location>
</feature>
<dbReference type="PROSITE" id="PS50261">
    <property type="entry name" value="G_PROTEIN_RECEP_F2_4"/>
    <property type="match status" value="1"/>
</dbReference>
<feature type="transmembrane region" description="Helical" evidence="5">
    <location>
        <begin position="221"/>
        <end position="241"/>
    </location>
</feature>
<name>A0A9Q1BRK6_HOLLE</name>
<proteinExistence type="predicted"/>
<organism evidence="7 8">
    <name type="scientific">Holothuria leucospilota</name>
    <name type="common">Black long sea cucumber</name>
    <name type="synonym">Mertensiothuria leucospilota</name>
    <dbReference type="NCBI Taxonomy" id="206669"/>
    <lineage>
        <taxon>Eukaryota</taxon>
        <taxon>Metazoa</taxon>
        <taxon>Echinodermata</taxon>
        <taxon>Eleutherozoa</taxon>
        <taxon>Echinozoa</taxon>
        <taxon>Holothuroidea</taxon>
        <taxon>Aspidochirotacea</taxon>
        <taxon>Aspidochirotida</taxon>
        <taxon>Holothuriidae</taxon>
        <taxon>Holothuria</taxon>
    </lineage>
</organism>
<comment type="subcellular location">
    <subcellularLocation>
        <location evidence="1">Membrane</location>
        <topology evidence="1">Multi-pass membrane protein</topology>
    </subcellularLocation>
</comment>
<keyword evidence="2 5" id="KW-0812">Transmembrane</keyword>
<evidence type="ECO:0000256" key="1">
    <source>
        <dbReference type="ARBA" id="ARBA00004141"/>
    </source>
</evidence>
<gene>
    <name evidence="7" type="ORF">HOLleu_24735</name>
</gene>
<dbReference type="GO" id="GO:0016020">
    <property type="term" value="C:membrane"/>
    <property type="evidence" value="ECO:0007669"/>
    <property type="project" value="UniProtKB-SubCell"/>
</dbReference>
<dbReference type="Proteomes" id="UP001152320">
    <property type="component" value="Chromosome 12"/>
</dbReference>
<feature type="transmembrane region" description="Helical" evidence="5">
    <location>
        <begin position="155"/>
        <end position="177"/>
    </location>
</feature>
<keyword evidence="8" id="KW-1185">Reference proteome</keyword>
<dbReference type="InterPro" id="IPR017981">
    <property type="entry name" value="GPCR_2-like_7TM"/>
</dbReference>
<evidence type="ECO:0000256" key="3">
    <source>
        <dbReference type="ARBA" id="ARBA00022989"/>
    </source>
</evidence>
<evidence type="ECO:0000313" key="7">
    <source>
        <dbReference type="EMBL" id="KAJ8031522.1"/>
    </source>
</evidence>
<evidence type="ECO:0000256" key="4">
    <source>
        <dbReference type="ARBA" id="ARBA00023136"/>
    </source>
</evidence>
<accession>A0A9Q1BRK6</accession>
<feature type="transmembrane region" description="Helical" evidence="5">
    <location>
        <begin position="302"/>
        <end position="325"/>
    </location>
</feature>
<dbReference type="InterPro" id="IPR053231">
    <property type="entry name" value="GPCR_LN-TM7"/>
</dbReference>
<dbReference type="AlphaFoldDB" id="A0A9Q1BRK6"/>
<evidence type="ECO:0000259" key="6">
    <source>
        <dbReference type="PROSITE" id="PS50261"/>
    </source>
</evidence>